<feature type="region of interest" description="Disordered" evidence="5">
    <location>
        <begin position="1"/>
        <end position="89"/>
    </location>
</feature>
<dbReference type="InterPro" id="IPR035075">
    <property type="entry name" value="PRMT5"/>
</dbReference>
<dbReference type="Pfam" id="PF05185">
    <property type="entry name" value="PRMT5"/>
    <property type="match status" value="1"/>
</dbReference>
<evidence type="ECO:0000259" key="6">
    <source>
        <dbReference type="Pfam" id="PF05185"/>
    </source>
</evidence>
<feature type="compositionally biased region" description="Basic and acidic residues" evidence="5">
    <location>
        <begin position="254"/>
        <end position="265"/>
    </location>
</feature>
<accession>A0A316YP15</accession>
<protein>
    <submittedName>
        <fullName evidence="9">PRMT5-domain-containing protein</fullName>
    </submittedName>
</protein>
<dbReference type="Gene3D" id="3.40.50.150">
    <property type="entry name" value="Vaccinia Virus protein VP39"/>
    <property type="match status" value="1"/>
</dbReference>
<dbReference type="EMBL" id="KZ819636">
    <property type="protein sequence ID" value="PWN91019.1"/>
    <property type="molecule type" value="Genomic_DNA"/>
</dbReference>
<dbReference type="PROSITE" id="PS51678">
    <property type="entry name" value="SAM_MT_PRMT"/>
    <property type="match status" value="1"/>
</dbReference>
<dbReference type="GO" id="GO:0032259">
    <property type="term" value="P:methylation"/>
    <property type="evidence" value="ECO:0007669"/>
    <property type="project" value="UniProtKB-KW"/>
</dbReference>
<feature type="compositionally biased region" description="Low complexity" evidence="5">
    <location>
        <begin position="168"/>
        <end position="178"/>
    </location>
</feature>
<evidence type="ECO:0000256" key="2">
    <source>
        <dbReference type="ARBA" id="ARBA00022679"/>
    </source>
</evidence>
<name>A0A316YP15_9BASI</name>
<dbReference type="PANTHER" id="PTHR10738">
    <property type="entry name" value="PROTEIN ARGININE N-METHYLTRANSFERASE 5"/>
    <property type="match status" value="1"/>
</dbReference>
<evidence type="ECO:0000313" key="9">
    <source>
        <dbReference type="EMBL" id="PWN91019.1"/>
    </source>
</evidence>
<evidence type="ECO:0000256" key="3">
    <source>
        <dbReference type="ARBA" id="ARBA00022691"/>
    </source>
</evidence>
<dbReference type="RefSeq" id="XP_025378217.1">
    <property type="nucleotide sequence ID" value="XM_025525073.1"/>
</dbReference>
<sequence>MDDSDGAAAEGSARAPCPITLHVPTSSLSWGPDIVSDEASSSSSSTARPGGAGGGGGGAAAAMDRDGAGSSSGSNSRRRPHPGGLDTLPEASHVNALASATGPSPMGLGSSDVDGIVGAALASLPPPSRSLAVARSSGYSSIAIELTNERWRHRWMRLCLAPSSLAQSSSSSSSSSSSAPDATPKPMNAWKRGDPGAMGGSWEVVAQASGAGGLGVPYEGDTGLPRSSSRSRMSATTTAAGAGATTSTETIDEATAREAEEWRRMPSFRRGEVNITSLDESDGVLAVASPWLELDSADEGIRLDSEIALRQEVAYAAHIGLAHVVLPPPSSEPASRRFLVDYARAIAGLLTRRGTESAPAGAYMRLSIRLPVSSPYRAAQMAARLSSSSASASASASAPVPPAQMRAADDDDWAWQAWEVVRSVARYHARLGVVLDVSAPLAPAFALQRWQAEPVRAVWLPATSFLANAKGYPVLSKAAQSLLRTLLAKNDGLNLVVAGTQHRPPHHTRGGQAAYQQYLRHVERTMPPPTSVQVRARGYHDFLQAPLQPLLDNLEAQTYAVFEADPAKYQLYEQAVFQALVSLPRGGTTSSSSIVAVWVVGAGRGPLVDRCLAAAQRARRTIRIVAVEKNVHACVGLRDRAETEWGADVVEVRMGDMRTLPAPQHERERADIVVSELLGSFGDNELSPECLDGAMRFLKADGISIPQAYSCYLTPISTPKLHAQIMTGSPLSMSSAVSSADAGRELRAAETPYVVLLDAYTSLAAPPLSQQQQQQQQQTPPREAVQLCWAFEHTQDERRAKHVLAQGGLPLTNGHNARSCNLTFDVAHEGTCHGLAGYFEAQLFDDVFVSIHPDAGRASQDMLSWFPIFFPFKDPLYCPAGAEMDVSMWRLTSGHRVWYEWCAEVFLSLPSSGPAAGLAAAGAGAGAGAGDATTAAAGQRAASGASDATSSSMGRGPSNDGVGAFSNAPNTPRLPMSQLPGSAAAAVDEPGSSNHAGGVGLGLPSVGMGAGAGAGIEMGRRGSNSSQVGAVNSSNAARSRRIKVGMTPLMNPGGRSSFVSM</sequence>
<keyword evidence="3 4" id="KW-0949">S-adenosyl-L-methionine</keyword>
<feature type="compositionally biased region" description="Gly residues" evidence="5">
    <location>
        <begin position="50"/>
        <end position="59"/>
    </location>
</feature>
<feature type="region of interest" description="Disordered" evidence="5">
    <location>
        <begin position="212"/>
        <end position="265"/>
    </location>
</feature>
<feature type="domain" description="PRMT5 oligomerisation" evidence="8">
    <location>
        <begin position="709"/>
        <end position="911"/>
    </location>
</feature>
<feature type="region of interest" description="Disordered" evidence="5">
    <location>
        <begin position="1017"/>
        <end position="1037"/>
    </location>
</feature>
<evidence type="ECO:0000259" key="8">
    <source>
        <dbReference type="Pfam" id="PF17286"/>
    </source>
</evidence>
<feature type="compositionally biased region" description="Polar residues" evidence="5">
    <location>
        <begin position="1023"/>
        <end position="1037"/>
    </location>
</feature>
<dbReference type="Proteomes" id="UP000245768">
    <property type="component" value="Unassembled WGS sequence"/>
</dbReference>
<gene>
    <name evidence="9" type="ORF">FA10DRAFT_302199</name>
</gene>
<organism evidence="9 10">
    <name type="scientific">Acaromyces ingoldii</name>
    <dbReference type="NCBI Taxonomy" id="215250"/>
    <lineage>
        <taxon>Eukaryota</taxon>
        <taxon>Fungi</taxon>
        <taxon>Dikarya</taxon>
        <taxon>Basidiomycota</taxon>
        <taxon>Ustilaginomycotina</taxon>
        <taxon>Exobasidiomycetes</taxon>
        <taxon>Exobasidiales</taxon>
        <taxon>Cryptobasidiaceae</taxon>
        <taxon>Acaromyces</taxon>
    </lineage>
</organism>
<dbReference type="OrthoDB" id="1368803at2759"/>
<evidence type="ECO:0000259" key="7">
    <source>
        <dbReference type="Pfam" id="PF17285"/>
    </source>
</evidence>
<dbReference type="SUPFAM" id="SSF53335">
    <property type="entry name" value="S-adenosyl-L-methionine-dependent methyltransferases"/>
    <property type="match status" value="1"/>
</dbReference>
<keyword evidence="10" id="KW-1185">Reference proteome</keyword>
<feature type="compositionally biased region" description="Low complexity" evidence="5">
    <location>
        <begin position="1"/>
        <end position="15"/>
    </location>
</feature>
<dbReference type="FunCoup" id="A0A316YP15">
    <property type="interactions" value="700"/>
</dbReference>
<feature type="region of interest" description="Disordered" evidence="5">
    <location>
        <begin position="166"/>
        <end position="200"/>
    </location>
</feature>
<dbReference type="GO" id="GO:0005634">
    <property type="term" value="C:nucleus"/>
    <property type="evidence" value="ECO:0007669"/>
    <property type="project" value="TreeGrafter"/>
</dbReference>
<evidence type="ECO:0000256" key="1">
    <source>
        <dbReference type="ARBA" id="ARBA00022603"/>
    </source>
</evidence>
<dbReference type="Pfam" id="PF17285">
    <property type="entry name" value="PRMT5_TIM"/>
    <property type="match status" value="1"/>
</dbReference>
<dbReference type="InterPro" id="IPR035248">
    <property type="entry name" value="PRMT5_C"/>
</dbReference>
<dbReference type="GO" id="GO:0006355">
    <property type="term" value="P:regulation of DNA-templated transcription"/>
    <property type="evidence" value="ECO:0007669"/>
    <property type="project" value="TreeGrafter"/>
</dbReference>
<dbReference type="GO" id="GO:0005829">
    <property type="term" value="C:cytosol"/>
    <property type="evidence" value="ECO:0007669"/>
    <property type="project" value="TreeGrafter"/>
</dbReference>
<proteinExistence type="predicted"/>
<dbReference type="InterPro" id="IPR035247">
    <property type="entry name" value="PRMT5_TIM"/>
</dbReference>
<dbReference type="PANTHER" id="PTHR10738:SF0">
    <property type="entry name" value="PROTEIN ARGININE N-METHYLTRANSFERASE 5"/>
    <property type="match status" value="1"/>
</dbReference>
<dbReference type="Pfam" id="PF17286">
    <property type="entry name" value="PRMT5_C"/>
    <property type="match status" value="1"/>
</dbReference>
<dbReference type="GO" id="GO:0016274">
    <property type="term" value="F:protein-arginine N-methyltransferase activity"/>
    <property type="evidence" value="ECO:0007669"/>
    <property type="project" value="InterPro"/>
</dbReference>
<reference evidence="9 10" key="1">
    <citation type="journal article" date="2018" name="Mol. Biol. Evol.">
        <title>Broad Genomic Sampling Reveals a Smut Pathogenic Ancestry of the Fungal Clade Ustilaginomycotina.</title>
        <authorList>
            <person name="Kijpornyongpan T."/>
            <person name="Mondo S.J."/>
            <person name="Barry K."/>
            <person name="Sandor L."/>
            <person name="Lee J."/>
            <person name="Lipzen A."/>
            <person name="Pangilinan J."/>
            <person name="LaButti K."/>
            <person name="Hainaut M."/>
            <person name="Henrissat B."/>
            <person name="Grigoriev I.V."/>
            <person name="Spatafora J.W."/>
            <person name="Aime M.C."/>
        </authorList>
    </citation>
    <scope>NUCLEOTIDE SEQUENCE [LARGE SCALE GENOMIC DNA]</scope>
    <source>
        <strain evidence="9 10">MCA 4198</strain>
    </source>
</reference>
<feature type="region of interest" description="Disordered" evidence="5">
    <location>
        <begin position="940"/>
        <end position="999"/>
    </location>
</feature>
<dbReference type="AlphaFoldDB" id="A0A316YP15"/>
<evidence type="ECO:0000256" key="4">
    <source>
        <dbReference type="PROSITE-ProRule" id="PRU01015"/>
    </source>
</evidence>
<dbReference type="InParanoid" id="A0A316YP15"/>
<evidence type="ECO:0000313" key="10">
    <source>
        <dbReference type="Proteomes" id="UP000245768"/>
    </source>
</evidence>
<dbReference type="InterPro" id="IPR025799">
    <property type="entry name" value="Arg_MeTrfase"/>
</dbReference>
<keyword evidence="1 4" id="KW-0489">Methyltransferase</keyword>
<feature type="compositionally biased region" description="Low complexity" evidence="5">
    <location>
        <begin position="226"/>
        <end position="248"/>
    </location>
</feature>
<feature type="compositionally biased region" description="Low complexity" evidence="5">
    <location>
        <begin position="37"/>
        <end position="49"/>
    </location>
</feature>
<feature type="domain" description="PRMT5 TIM barrel" evidence="7">
    <location>
        <begin position="255"/>
        <end position="524"/>
    </location>
</feature>
<keyword evidence="2 4" id="KW-0808">Transferase</keyword>
<dbReference type="InterPro" id="IPR029063">
    <property type="entry name" value="SAM-dependent_MTases_sf"/>
</dbReference>
<dbReference type="Gene3D" id="3.20.20.150">
    <property type="entry name" value="Divalent-metal-dependent TIM barrel enzymes"/>
    <property type="match status" value="1"/>
</dbReference>
<dbReference type="GeneID" id="37046989"/>
<dbReference type="STRING" id="215250.A0A316YP15"/>
<feature type="compositionally biased region" description="Low complexity" evidence="5">
    <location>
        <begin position="940"/>
        <end position="952"/>
    </location>
</feature>
<evidence type="ECO:0000256" key="5">
    <source>
        <dbReference type="SAM" id="MobiDB-lite"/>
    </source>
</evidence>
<feature type="domain" description="PRMT5 arginine-N-methyltransferase" evidence="6">
    <location>
        <begin position="536"/>
        <end position="705"/>
    </location>
</feature>
<dbReference type="Gene3D" id="2.70.160.11">
    <property type="entry name" value="Hnrnp arginine n-methyltransferase1"/>
    <property type="match status" value="1"/>
</dbReference>